<dbReference type="EMBL" id="MJFZ01000772">
    <property type="protein sequence ID" value="RAW25273.1"/>
    <property type="molecule type" value="Genomic_DNA"/>
</dbReference>
<evidence type="ECO:0000313" key="2">
    <source>
        <dbReference type="EMBL" id="KAG2891263.1"/>
    </source>
</evidence>
<accession>A0A329RKJ4</accession>
<feature type="region of interest" description="Disordered" evidence="1">
    <location>
        <begin position="1"/>
        <end position="115"/>
    </location>
</feature>
<feature type="compositionally biased region" description="Acidic residues" evidence="1">
    <location>
        <begin position="91"/>
        <end position="108"/>
    </location>
</feature>
<dbReference type="Proteomes" id="UP000774804">
    <property type="component" value="Unassembled WGS sequence"/>
</dbReference>
<dbReference type="Proteomes" id="UP000251314">
    <property type="component" value="Unassembled WGS sequence"/>
</dbReference>
<evidence type="ECO:0000313" key="3">
    <source>
        <dbReference type="EMBL" id="RAW25273.1"/>
    </source>
</evidence>
<protein>
    <submittedName>
        <fullName evidence="3">Uncharacterized protein</fullName>
    </submittedName>
</protein>
<comment type="caution">
    <text evidence="3">The sequence shown here is derived from an EMBL/GenBank/DDBJ whole genome shotgun (WGS) entry which is preliminary data.</text>
</comment>
<feature type="compositionally biased region" description="Basic and acidic residues" evidence="1">
    <location>
        <begin position="49"/>
        <end position="67"/>
    </location>
</feature>
<evidence type="ECO:0000256" key="1">
    <source>
        <dbReference type="SAM" id="MobiDB-lite"/>
    </source>
</evidence>
<proteinExistence type="predicted"/>
<feature type="compositionally biased region" description="Low complexity" evidence="1">
    <location>
        <begin position="1"/>
        <end position="14"/>
    </location>
</feature>
<dbReference type="EMBL" id="RCMI01001074">
    <property type="protein sequence ID" value="KAG2891263.1"/>
    <property type="molecule type" value="Genomic_DNA"/>
</dbReference>
<dbReference type="AlphaFoldDB" id="A0A329RKJ4"/>
<reference evidence="2" key="2">
    <citation type="submission" date="2018-10" db="EMBL/GenBank/DDBJ databases">
        <title>Effector identification in a new, highly contiguous assembly of the strawberry crown rot pathogen Phytophthora cactorum.</title>
        <authorList>
            <person name="Armitage A.D."/>
            <person name="Nellist C.F."/>
            <person name="Bates H."/>
            <person name="Vickerstaff R.J."/>
            <person name="Harrison R.J."/>
        </authorList>
    </citation>
    <scope>NUCLEOTIDE SEQUENCE</scope>
    <source>
        <strain evidence="2">4032</strain>
    </source>
</reference>
<keyword evidence="4" id="KW-1185">Reference proteome</keyword>
<dbReference type="OrthoDB" id="116454at2759"/>
<organism evidence="3 4">
    <name type="scientific">Phytophthora cactorum</name>
    <dbReference type="NCBI Taxonomy" id="29920"/>
    <lineage>
        <taxon>Eukaryota</taxon>
        <taxon>Sar</taxon>
        <taxon>Stramenopiles</taxon>
        <taxon>Oomycota</taxon>
        <taxon>Peronosporomycetes</taxon>
        <taxon>Peronosporales</taxon>
        <taxon>Peronosporaceae</taxon>
        <taxon>Phytophthora</taxon>
    </lineage>
</organism>
<sequence length="151" mass="16181">MSSSASAPPATSNPEGSAATPPSRRNLDVLFEVADSSCSEYVVSDSEESEHHDAIDVATDADNKEDLPDIYADPNIVLVSENPDDYTRLDSDDDNDGASVYSEDDDLGPAEAAAEDGSIAPDLHFDSYTVRKRVPSGALCYFLVSKLSYRV</sequence>
<evidence type="ECO:0000313" key="4">
    <source>
        <dbReference type="Proteomes" id="UP000251314"/>
    </source>
</evidence>
<dbReference type="VEuPathDB" id="FungiDB:PC110_g18315"/>
<name>A0A329RKJ4_9STRA</name>
<feature type="compositionally biased region" description="Low complexity" evidence="1">
    <location>
        <begin position="35"/>
        <end position="44"/>
    </location>
</feature>
<gene>
    <name evidence="3" type="ORF">PC110_g18315</name>
    <name evidence="2" type="ORF">PC115_g19254</name>
</gene>
<reference evidence="3 4" key="1">
    <citation type="submission" date="2018-01" db="EMBL/GenBank/DDBJ databases">
        <title>Draft genome of the strawberry crown rot pathogen Phytophthora cactorum.</title>
        <authorList>
            <person name="Armitage A.D."/>
            <person name="Lysoe E."/>
            <person name="Nellist C.F."/>
            <person name="Harrison R.J."/>
            <person name="Brurberg M.B."/>
        </authorList>
    </citation>
    <scope>NUCLEOTIDE SEQUENCE [LARGE SCALE GENOMIC DNA]</scope>
    <source>
        <strain evidence="3 4">10300</strain>
    </source>
</reference>